<proteinExistence type="predicted"/>
<sequence length="53" mass="5535">MDTDLWGLFLLVLAGFLAGGVYAMWDKSRVLAIALGGCAALAAVSGVLRLGYF</sequence>
<accession>A0A840VZR8</accession>
<keyword evidence="1" id="KW-1133">Transmembrane helix</keyword>
<evidence type="ECO:0008006" key="4">
    <source>
        <dbReference type="Google" id="ProtNLM"/>
    </source>
</evidence>
<dbReference type="RefSeq" id="WP_184361229.1">
    <property type="nucleotide sequence ID" value="NZ_BAAAKM010000001.1"/>
</dbReference>
<evidence type="ECO:0000256" key="1">
    <source>
        <dbReference type="SAM" id="Phobius"/>
    </source>
</evidence>
<keyword evidence="1" id="KW-0472">Membrane</keyword>
<comment type="caution">
    <text evidence="2">The sequence shown here is derived from an EMBL/GenBank/DDBJ whole genome shotgun (WGS) entry which is preliminary data.</text>
</comment>
<dbReference type="Proteomes" id="UP000579647">
    <property type="component" value="Unassembled WGS sequence"/>
</dbReference>
<keyword evidence="3" id="KW-1185">Reference proteome</keyword>
<keyword evidence="1" id="KW-0812">Transmembrane</keyword>
<name>A0A840VZR8_9ACTN</name>
<evidence type="ECO:0000313" key="3">
    <source>
        <dbReference type="Proteomes" id="UP000579647"/>
    </source>
</evidence>
<evidence type="ECO:0000313" key="2">
    <source>
        <dbReference type="EMBL" id="MBB5489302.1"/>
    </source>
</evidence>
<dbReference type="AlphaFoldDB" id="A0A840VZR8"/>
<reference evidence="2 3" key="1">
    <citation type="submission" date="2020-08" db="EMBL/GenBank/DDBJ databases">
        <title>Sequencing the genomes of 1000 actinobacteria strains.</title>
        <authorList>
            <person name="Klenk H.-P."/>
        </authorList>
    </citation>
    <scope>NUCLEOTIDE SEQUENCE [LARGE SCALE GENOMIC DNA]</scope>
    <source>
        <strain evidence="2 3">DSM 44598</strain>
    </source>
</reference>
<feature type="transmembrane region" description="Helical" evidence="1">
    <location>
        <begin position="6"/>
        <end position="25"/>
    </location>
</feature>
<dbReference type="EMBL" id="JACHDO010000001">
    <property type="protein sequence ID" value="MBB5489302.1"/>
    <property type="molecule type" value="Genomic_DNA"/>
</dbReference>
<organism evidence="2 3">
    <name type="scientific">Nocardiopsis metallicus</name>
    <dbReference type="NCBI Taxonomy" id="179819"/>
    <lineage>
        <taxon>Bacteria</taxon>
        <taxon>Bacillati</taxon>
        <taxon>Actinomycetota</taxon>
        <taxon>Actinomycetes</taxon>
        <taxon>Streptosporangiales</taxon>
        <taxon>Nocardiopsidaceae</taxon>
        <taxon>Nocardiopsis</taxon>
    </lineage>
</organism>
<gene>
    <name evidence="2" type="ORF">HNR07_000439</name>
</gene>
<protein>
    <recommendedName>
        <fullName evidence="4">Amidotransferase</fullName>
    </recommendedName>
</protein>
<feature type="transmembrane region" description="Helical" evidence="1">
    <location>
        <begin position="32"/>
        <end position="52"/>
    </location>
</feature>